<protein>
    <submittedName>
        <fullName evidence="1">Uncharacterized protein</fullName>
    </submittedName>
</protein>
<sequence>MKCNSYKICKFISINLYQITQSIFNEVREGYMKDITLEDVKSILRDMKWTPSQGQFLS</sequence>
<evidence type="ECO:0000313" key="1">
    <source>
        <dbReference type="EMBL" id="ADI18406.1"/>
    </source>
</evidence>
<accession>E0XVG5</accession>
<proteinExistence type="predicted"/>
<dbReference type="AlphaFoldDB" id="E0XVG5"/>
<reference evidence="1" key="1">
    <citation type="journal article" date="2011" name="Environ. Microbiol.">
        <title>Time-series analyses of Monterey Bay coastal microbial picoplankton using a 'genome proxy' microarray.</title>
        <authorList>
            <person name="Rich V.I."/>
            <person name="Pham V.D."/>
            <person name="Eppley J."/>
            <person name="Shi Y."/>
            <person name="DeLong E.F."/>
        </authorList>
    </citation>
    <scope>NUCLEOTIDE SEQUENCE</scope>
</reference>
<organism evidence="1">
    <name type="scientific">uncultured delta proteobacterium HF4000_08N17</name>
    <dbReference type="NCBI Taxonomy" id="710836"/>
    <lineage>
        <taxon>Bacteria</taxon>
        <taxon>Deltaproteobacteria</taxon>
        <taxon>environmental samples</taxon>
    </lineage>
</organism>
<dbReference type="EMBL" id="GU474888">
    <property type="protein sequence ID" value="ADI18406.1"/>
    <property type="molecule type" value="Genomic_DNA"/>
</dbReference>
<name>E0XVG5_9DELT</name>